<reference evidence="2 3" key="1">
    <citation type="submission" date="2024-11" db="EMBL/GenBank/DDBJ databases">
        <title>Adaptive evolution of stress response genes in parasites aligns with host niche diversity.</title>
        <authorList>
            <person name="Hahn C."/>
            <person name="Resl P."/>
        </authorList>
    </citation>
    <scope>NUCLEOTIDE SEQUENCE [LARGE SCALE GENOMIC DNA]</scope>
    <source>
        <strain evidence="2">EGGRZ-B1_66</strain>
        <tissue evidence="2">Body</tissue>
    </source>
</reference>
<comment type="caution">
    <text evidence="2">The sequence shown here is derived from an EMBL/GenBank/DDBJ whole genome shotgun (WGS) entry which is preliminary data.</text>
</comment>
<dbReference type="Gene3D" id="1.20.5.170">
    <property type="match status" value="1"/>
</dbReference>
<evidence type="ECO:0000313" key="2">
    <source>
        <dbReference type="EMBL" id="KAL3314839.1"/>
    </source>
</evidence>
<feature type="coiled-coil region" evidence="1">
    <location>
        <begin position="404"/>
        <end position="470"/>
    </location>
</feature>
<gene>
    <name evidence="2" type="ORF">Ciccas_006529</name>
</gene>
<organism evidence="2 3">
    <name type="scientific">Cichlidogyrus casuarinus</name>
    <dbReference type="NCBI Taxonomy" id="1844966"/>
    <lineage>
        <taxon>Eukaryota</taxon>
        <taxon>Metazoa</taxon>
        <taxon>Spiralia</taxon>
        <taxon>Lophotrochozoa</taxon>
        <taxon>Platyhelminthes</taxon>
        <taxon>Monogenea</taxon>
        <taxon>Monopisthocotylea</taxon>
        <taxon>Dactylogyridea</taxon>
        <taxon>Ancyrocephalidae</taxon>
        <taxon>Cichlidogyrus</taxon>
    </lineage>
</organism>
<sequence length="514" mass="59431">MIIGLELPKVRPTSLWLRRSPLEELATNYEQKENDLTARAKEFEDAQEIVQNAKNELMEKESEIQQHKENLIQMRKKHVEMLTSLTREFADLSDALNEHGLMKRATQVAEKVAATAGAHVDEDFTKLRLNITKMKTEARVVGNRVKELEEERTNQTQSLRKTEEEARDLRVKVQECELRITHLNEKVEESEARKRNLQDSIDQMNSELAVLKANEQVLGGSKQNEILASQREIQVKLDEEMKRQNSAHQQQVKELRDNVADYERRLEEQKDRIAHLEFQHQSIVDERNKLQGQHDETVKKLEKLELMEEHRIQAQKDLESLQQTVNNELEVLHNQRKLWMQQMLDRLNKSKKFTARKKEEGVEATAAETEAALAVDDEEENGVSALFGGNMIQQAKIAYLENNFSKLNKVHKQLLQNRHEMRNELVRMEKRHKMAVERITILETSLKEAKEGAVRDRKRYNHEIERIREAMRQKSAGRRAQAPQIVKGIRGGHGGPAVPVVCGGGAQYVSSSQP</sequence>
<accession>A0ABD2Q5H4</accession>
<protein>
    <submittedName>
        <fullName evidence="2">Uncharacterized protein</fullName>
    </submittedName>
</protein>
<keyword evidence="1" id="KW-0175">Coiled coil</keyword>
<evidence type="ECO:0000256" key="1">
    <source>
        <dbReference type="SAM" id="Coils"/>
    </source>
</evidence>
<dbReference type="EMBL" id="JBJKFK010000892">
    <property type="protein sequence ID" value="KAL3314839.1"/>
    <property type="molecule type" value="Genomic_DNA"/>
</dbReference>
<feature type="coiled-coil region" evidence="1">
    <location>
        <begin position="238"/>
        <end position="331"/>
    </location>
</feature>
<name>A0ABD2Q5H4_9PLAT</name>
<dbReference type="Proteomes" id="UP001626550">
    <property type="component" value="Unassembled WGS sequence"/>
</dbReference>
<keyword evidence="3" id="KW-1185">Reference proteome</keyword>
<proteinExistence type="predicted"/>
<feature type="coiled-coil region" evidence="1">
    <location>
        <begin position="22"/>
        <end position="77"/>
    </location>
</feature>
<dbReference type="AlphaFoldDB" id="A0ABD2Q5H4"/>
<evidence type="ECO:0000313" key="3">
    <source>
        <dbReference type="Proteomes" id="UP001626550"/>
    </source>
</evidence>
<feature type="coiled-coil region" evidence="1">
    <location>
        <begin position="131"/>
        <end position="214"/>
    </location>
</feature>